<keyword evidence="3" id="KW-1185">Reference proteome</keyword>
<proteinExistence type="predicted"/>
<dbReference type="RefSeq" id="WP_220210648.1">
    <property type="nucleotide sequence ID" value="NZ_BNJK01000002.1"/>
</dbReference>
<protein>
    <submittedName>
        <fullName evidence="2">Uncharacterized protein</fullName>
    </submittedName>
</protein>
<evidence type="ECO:0000313" key="2">
    <source>
        <dbReference type="EMBL" id="GHP00051.1"/>
    </source>
</evidence>
<evidence type="ECO:0000313" key="3">
    <source>
        <dbReference type="Proteomes" id="UP000597444"/>
    </source>
</evidence>
<gene>
    <name evidence="2" type="ORF">KSF_100980</name>
</gene>
<dbReference type="Proteomes" id="UP000597444">
    <property type="component" value="Unassembled WGS sequence"/>
</dbReference>
<feature type="transmembrane region" description="Helical" evidence="1">
    <location>
        <begin position="9"/>
        <end position="31"/>
    </location>
</feature>
<reference evidence="2" key="1">
    <citation type="submission" date="2020-10" db="EMBL/GenBank/DDBJ databases">
        <title>Taxonomic study of unclassified bacteria belonging to the class Ktedonobacteria.</title>
        <authorList>
            <person name="Yabe S."/>
            <person name="Wang C.M."/>
            <person name="Zheng Y."/>
            <person name="Sakai Y."/>
            <person name="Cavaletti L."/>
            <person name="Monciardini P."/>
            <person name="Donadio S."/>
        </authorList>
    </citation>
    <scope>NUCLEOTIDE SEQUENCE</scope>
    <source>
        <strain evidence="2">ID150040</strain>
    </source>
</reference>
<dbReference type="EMBL" id="BNJK01000002">
    <property type="protein sequence ID" value="GHP00051.1"/>
    <property type="molecule type" value="Genomic_DNA"/>
</dbReference>
<organism evidence="2 3">
    <name type="scientific">Reticulibacter mediterranei</name>
    <dbReference type="NCBI Taxonomy" id="2778369"/>
    <lineage>
        <taxon>Bacteria</taxon>
        <taxon>Bacillati</taxon>
        <taxon>Chloroflexota</taxon>
        <taxon>Ktedonobacteria</taxon>
        <taxon>Ktedonobacterales</taxon>
        <taxon>Reticulibacteraceae</taxon>
        <taxon>Reticulibacter</taxon>
    </lineage>
</organism>
<sequence>MVNRNIWQFALLIGAIASLIIVMVVLLQVVLSPYVHGGPARIVATNAGPYPLKVTFYADPASAGYALPFAIQSETRGPLTYDISARPAKGTVGSIVHGDINTKTTNTEGMPGSVNITVRGNWILHIVVAGSAGEGQANIPFRAVAPPAIPSWLAMLIGLLPVYGIVIFLLVQSKRNLQRSAPEHRLSRSLL</sequence>
<dbReference type="AlphaFoldDB" id="A0A8J3J0E4"/>
<accession>A0A8J3J0E4</accession>
<comment type="caution">
    <text evidence="2">The sequence shown here is derived from an EMBL/GenBank/DDBJ whole genome shotgun (WGS) entry which is preliminary data.</text>
</comment>
<keyword evidence="1" id="KW-1133">Transmembrane helix</keyword>
<keyword evidence="1" id="KW-0812">Transmembrane</keyword>
<keyword evidence="1" id="KW-0472">Membrane</keyword>
<feature type="transmembrane region" description="Helical" evidence="1">
    <location>
        <begin position="149"/>
        <end position="171"/>
    </location>
</feature>
<name>A0A8J3J0E4_9CHLR</name>
<evidence type="ECO:0000256" key="1">
    <source>
        <dbReference type="SAM" id="Phobius"/>
    </source>
</evidence>